<accession>A0A7H1Q0H1</accession>
<dbReference type="GO" id="GO:0140664">
    <property type="term" value="F:ATP-dependent DNA damage sensor activity"/>
    <property type="evidence" value="ECO:0007669"/>
    <property type="project" value="InterPro"/>
</dbReference>
<dbReference type="PROSITE" id="PS50162">
    <property type="entry name" value="RECA_2"/>
    <property type="match status" value="1"/>
</dbReference>
<dbReference type="SUPFAM" id="SSF54211">
    <property type="entry name" value="Ribosomal protein S5 domain 2-like"/>
    <property type="match status" value="1"/>
</dbReference>
<dbReference type="InterPro" id="IPR003593">
    <property type="entry name" value="AAA+_ATPase"/>
</dbReference>
<keyword evidence="3 11" id="KW-0227">DNA damage</keyword>
<dbReference type="Pfam" id="PF13541">
    <property type="entry name" value="ChlI"/>
    <property type="match status" value="1"/>
</dbReference>
<feature type="short sequence motif" description="RadA KNRFG motif" evidence="11">
    <location>
        <begin position="288"/>
        <end position="292"/>
    </location>
</feature>
<keyword evidence="8 11" id="KW-0346">Stress response</keyword>
<keyword evidence="5" id="KW-0378">Hydrolase</keyword>
<evidence type="ECO:0000259" key="15">
    <source>
        <dbReference type="PROSITE" id="PS50162"/>
    </source>
</evidence>
<comment type="function">
    <text evidence="11">Plays a role in repairing double-strand DNA breaks, probably involving stabilizing or processing branched DNA or blocked replication forks.</text>
</comment>
<dbReference type="AlphaFoldDB" id="A0A7H1Q0H1"/>
<dbReference type="Pfam" id="PF18073">
    <property type="entry name" value="Zn_ribbon_LapB"/>
    <property type="match status" value="1"/>
</dbReference>
<comment type="similarity">
    <text evidence="11 13">Belongs to the RecA family. RadA subfamily.</text>
</comment>
<proteinExistence type="inferred from homology"/>
<dbReference type="InterPro" id="IPR020588">
    <property type="entry name" value="RecA_ATP-bd"/>
</dbReference>
<keyword evidence="4 13" id="KW-0863">Zinc-finger</keyword>
<evidence type="ECO:0000256" key="10">
    <source>
        <dbReference type="ARBA" id="ARBA00023204"/>
    </source>
</evidence>
<dbReference type="Pfam" id="PF13481">
    <property type="entry name" value="AAA_25"/>
    <property type="match status" value="1"/>
</dbReference>
<evidence type="ECO:0000256" key="12">
    <source>
        <dbReference type="NCBIfam" id="TIGR00416"/>
    </source>
</evidence>
<evidence type="ECO:0000256" key="13">
    <source>
        <dbReference type="RuleBase" id="RU003555"/>
    </source>
</evidence>
<keyword evidence="1 11" id="KW-0479">Metal-binding</keyword>
<dbReference type="HAMAP" id="MF_01498">
    <property type="entry name" value="RadA_bact"/>
    <property type="match status" value="1"/>
</dbReference>
<dbReference type="GO" id="GO:0008270">
    <property type="term" value="F:zinc ion binding"/>
    <property type="evidence" value="ECO:0007669"/>
    <property type="project" value="UniProtKB-KW"/>
</dbReference>
<evidence type="ECO:0000256" key="4">
    <source>
        <dbReference type="ARBA" id="ARBA00022771"/>
    </source>
</evidence>
<evidence type="ECO:0000256" key="3">
    <source>
        <dbReference type="ARBA" id="ARBA00022763"/>
    </source>
</evidence>
<keyword evidence="2 11" id="KW-0547">Nucleotide-binding</keyword>
<dbReference type="SMART" id="SM00382">
    <property type="entry name" value="AAA"/>
    <property type="match status" value="1"/>
</dbReference>
<evidence type="ECO:0000313" key="17">
    <source>
        <dbReference type="Proteomes" id="UP000516422"/>
    </source>
</evidence>
<dbReference type="EMBL" id="CP051006">
    <property type="protein sequence ID" value="QNT93801.1"/>
    <property type="molecule type" value="Genomic_DNA"/>
</dbReference>
<dbReference type="GO" id="GO:0005829">
    <property type="term" value="C:cytosol"/>
    <property type="evidence" value="ECO:0007669"/>
    <property type="project" value="TreeGrafter"/>
</dbReference>
<dbReference type="FunFam" id="3.30.230.10:FF:000026">
    <property type="entry name" value="DNA repair protein RadA"/>
    <property type="match status" value="1"/>
</dbReference>
<dbReference type="PANTHER" id="PTHR32472:SF10">
    <property type="entry name" value="DNA REPAIR PROTEIN RADA-LIKE PROTEIN"/>
    <property type="match status" value="1"/>
</dbReference>
<evidence type="ECO:0000256" key="5">
    <source>
        <dbReference type="ARBA" id="ARBA00022801"/>
    </source>
</evidence>
<feature type="binding site" evidence="11">
    <location>
        <begin position="131"/>
        <end position="138"/>
    </location>
    <ligand>
        <name>ATP</name>
        <dbReference type="ChEBI" id="CHEBI:30616"/>
    </ligand>
</feature>
<keyword evidence="6 13" id="KW-0862">Zinc</keyword>
<dbReference type="GO" id="GO:0005524">
    <property type="term" value="F:ATP binding"/>
    <property type="evidence" value="ECO:0007669"/>
    <property type="project" value="UniProtKB-UniRule"/>
</dbReference>
<dbReference type="NCBIfam" id="TIGR00416">
    <property type="entry name" value="sms"/>
    <property type="match status" value="1"/>
</dbReference>
<dbReference type="InterPro" id="IPR041166">
    <property type="entry name" value="Rubredoxin_2"/>
</dbReference>
<dbReference type="CDD" id="cd01121">
    <property type="entry name" value="RadA_SMS_N"/>
    <property type="match status" value="1"/>
</dbReference>
<protein>
    <recommendedName>
        <fullName evidence="11 12">DNA repair protein RadA</fullName>
    </recommendedName>
</protein>
<dbReference type="InterPro" id="IPR020568">
    <property type="entry name" value="Ribosomal_Su5_D2-typ_SF"/>
</dbReference>
<dbReference type="Proteomes" id="UP000516422">
    <property type="component" value="Chromosome"/>
</dbReference>
<comment type="function">
    <text evidence="13">DNA-dependent ATPase involved in processing of recombination intermediates, plays a role in repairing DNA breaks. Stimulates the branch migration of RecA-mediated strand transfer reactions, allowing the 3' invading strand to extend heteroduplex DNA faster. Binds ssDNA in the presence of ADP but not other nucleotides, has ATPase activity that is stimulated by ssDNA and various branched DNA structures, but inhibited by SSB. Does not have RecA's homology-searching function.</text>
</comment>
<reference evidence="16 17" key="1">
    <citation type="submission" date="2020-04" db="EMBL/GenBank/DDBJ databases">
        <title>Characterization and engineering of Streptomyces griseofuscus DSM40191 as a potential heterologous host for expression of BGCs.</title>
        <authorList>
            <person name="Gren T."/>
            <person name="Whitford C.M."/>
            <person name="Mohite O.S."/>
            <person name="Joergensen T.S."/>
            <person name="Nielsen J.B."/>
            <person name="Lee S.Y."/>
            <person name="Weber T."/>
        </authorList>
    </citation>
    <scope>NUCLEOTIDE SEQUENCE [LARGE SCALE GENOMIC DNA]</scope>
    <source>
        <strain evidence="16 17">DSM 40191</strain>
    </source>
</reference>
<keyword evidence="7 11" id="KW-0067">ATP-binding</keyword>
<dbReference type="Gene3D" id="3.40.50.300">
    <property type="entry name" value="P-loop containing nucleotide triphosphate hydrolases"/>
    <property type="match status" value="1"/>
</dbReference>
<dbReference type="InterPro" id="IPR014721">
    <property type="entry name" value="Ribsml_uS5_D2-typ_fold_subgr"/>
</dbReference>
<evidence type="ECO:0000256" key="2">
    <source>
        <dbReference type="ARBA" id="ARBA00022741"/>
    </source>
</evidence>
<dbReference type="Gene3D" id="3.30.230.10">
    <property type="match status" value="1"/>
</dbReference>
<dbReference type="GO" id="GO:0000725">
    <property type="term" value="P:recombinational repair"/>
    <property type="evidence" value="ECO:0007669"/>
    <property type="project" value="UniProtKB-UniRule"/>
</dbReference>
<comment type="domain">
    <text evidence="11">The middle region has homology to RecA with ATPase motifs including the RadA KNRFG motif, while the C-terminus is homologous to Lon protease.</text>
</comment>
<evidence type="ECO:0000313" key="16">
    <source>
        <dbReference type="EMBL" id="QNT93801.1"/>
    </source>
</evidence>
<keyword evidence="10 11" id="KW-0234">DNA repair</keyword>
<evidence type="ECO:0000256" key="1">
    <source>
        <dbReference type="ARBA" id="ARBA00022723"/>
    </source>
</evidence>
<feature type="region of interest" description="Lon-protease-like" evidence="11">
    <location>
        <begin position="388"/>
        <end position="502"/>
    </location>
</feature>
<organism evidence="16 17">
    <name type="scientific">Streptomyces griseofuscus</name>
    <dbReference type="NCBI Taxonomy" id="146922"/>
    <lineage>
        <taxon>Bacteria</taxon>
        <taxon>Bacillati</taxon>
        <taxon>Actinomycetota</taxon>
        <taxon>Actinomycetes</taxon>
        <taxon>Kitasatosporales</taxon>
        <taxon>Streptomycetaceae</taxon>
        <taxon>Streptomyces</taxon>
    </lineage>
</organism>
<dbReference type="FunFam" id="3.40.50.300:FF:000050">
    <property type="entry name" value="DNA repair protein RadA"/>
    <property type="match status" value="1"/>
</dbReference>
<dbReference type="KEGG" id="sgf:HEP81_03499"/>
<name>A0A7H1Q0H1_9ACTN</name>
<dbReference type="GO" id="GO:0016787">
    <property type="term" value="F:hydrolase activity"/>
    <property type="evidence" value="ECO:0007669"/>
    <property type="project" value="UniProtKB-KW"/>
</dbReference>
<dbReference type="InterPro" id="IPR027417">
    <property type="entry name" value="P-loop_NTPase"/>
</dbReference>
<feature type="region of interest" description="Disordered" evidence="14">
    <location>
        <begin position="1"/>
        <end position="20"/>
    </location>
</feature>
<dbReference type="InterPro" id="IPR004504">
    <property type="entry name" value="DNA_repair_RadA"/>
</dbReference>
<evidence type="ECO:0000256" key="6">
    <source>
        <dbReference type="ARBA" id="ARBA00022833"/>
    </source>
</evidence>
<keyword evidence="9 11" id="KW-0238">DNA-binding</keyword>
<gene>
    <name evidence="11 16" type="primary">radA</name>
    <name evidence="16" type="ORF">HEP81_03499</name>
</gene>
<dbReference type="PRINTS" id="PR01874">
    <property type="entry name" value="DNAREPAIRADA"/>
</dbReference>
<sequence length="502" mass="53231">MLRGRIPRAAGRSPSTHLAAPGPVVSAAGYGFRMAARTKTTKDRPSYRCTECGWQTAKWLGRCPECQAWGTVEEYGAPAVRTTAPGRVVTSALPIGQVDGRQATARSTGVPELDRVLGGGLVPGAVVLLAGEPGVGKSTLLLDVAAKAASEEHRTLYVTGEESASQVRLRADRINALHDQLYLAAETDLSAVLGHLDEVKPSLLILDSVQTVASPEIDGAPGGMAQVREVAGALIRASKERGMSTLLVGHVTKDGAIAGPRLLEHLVDVVLHFEGDRHARLRLVRGVKNRYGATDEVGCFELHDEGIIGLADPSGLFLTRRDEPVPGTCLTVTLEGRRPLVAEVQALTVDSQIPSPRRTTSGLETSRVSMMLAVLEQRGRISALGKRDIYSATVGGVKLSEPAADLAIALALASAASDTPLPKNLVAIGEVGLAGEVRRVTGVQRRLAEAHRLGFTHALVPGDPGKTPPGMKVLEVADMGDALRVLPRSRRREAPREPEERR</sequence>
<dbReference type="SUPFAM" id="SSF52540">
    <property type="entry name" value="P-loop containing nucleoside triphosphate hydrolases"/>
    <property type="match status" value="1"/>
</dbReference>
<feature type="domain" description="RecA family profile 1" evidence="15">
    <location>
        <begin position="102"/>
        <end position="251"/>
    </location>
</feature>
<evidence type="ECO:0000256" key="14">
    <source>
        <dbReference type="SAM" id="MobiDB-lite"/>
    </source>
</evidence>
<evidence type="ECO:0000256" key="7">
    <source>
        <dbReference type="ARBA" id="ARBA00022840"/>
    </source>
</evidence>
<dbReference type="GO" id="GO:0003684">
    <property type="term" value="F:damaged DNA binding"/>
    <property type="evidence" value="ECO:0007669"/>
    <property type="project" value="InterPro"/>
</dbReference>
<evidence type="ECO:0000256" key="8">
    <source>
        <dbReference type="ARBA" id="ARBA00023016"/>
    </source>
</evidence>
<evidence type="ECO:0000256" key="11">
    <source>
        <dbReference type="HAMAP-Rule" id="MF_01498"/>
    </source>
</evidence>
<evidence type="ECO:0000256" key="9">
    <source>
        <dbReference type="ARBA" id="ARBA00023125"/>
    </source>
</evidence>
<dbReference type="PANTHER" id="PTHR32472">
    <property type="entry name" value="DNA REPAIR PROTEIN RADA"/>
    <property type="match status" value="1"/>
</dbReference>